<evidence type="ECO:0000259" key="10">
    <source>
        <dbReference type="PROSITE" id="PS51713"/>
    </source>
</evidence>
<comment type="similarity">
    <text evidence="1 6 7 8">Belongs to the TRAFAC class TrmE-Era-EngA-EngB-Septin-like GTPase superfamily. Era GTPase family.</text>
</comment>
<name>A0A2L1GLV5_9BACT</name>
<dbReference type="SUPFAM" id="SSF52540">
    <property type="entry name" value="P-loop containing nucleoside triphosphate hydrolases"/>
    <property type="match status" value="1"/>
</dbReference>
<comment type="subunit">
    <text evidence="6">Monomer.</text>
</comment>
<dbReference type="GO" id="GO:0043024">
    <property type="term" value="F:ribosomal small subunit binding"/>
    <property type="evidence" value="ECO:0007669"/>
    <property type="project" value="TreeGrafter"/>
</dbReference>
<keyword evidence="6" id="KW-0472">Membrane</keyword>
<dbReference type="SUPFAM" id="SSF54814">
    <property type="entry name" value="Prokaryotic type KH domain (KH-domain type II)"/>
    <property type="match status" value="1"/>
</dbReference>
<comment type="subcellular location">
    <subcellularLocation>
        <location evidence="6">Cytoplasm</location>
    </subcellularLocation>
    <subcellularLocation>
        <location evidence="6">Cell membrane</location>
        <topology evidence="6">Peripheral membrane protein</topology>
    </subcellularLocation>
</comment>
<dbReference type="CDD" id="cd04163">
    <property type="entry name" value="Era"/>
    <property type="match status" value="1"/>
</dbReference>
<evidence type="ECO:0000256" key="3">
    <source>
        <dbReference type="ARBA" id="ARBA00022741"/>
    </source>
</evidence>
<dbReference type="InterPro" id="IPR005225">
    <property type="entry name" value="Small_GTP-bd"/>
</dbReference>
<dbReference type="EMBL" id="CP021255">
    <property type="protein sequence ID" value="AVD70653.1"/>
    <property type="molecule type" value="Genomic_DNA"/>
</dbReference>
<dbReference type="PROSITE" id="PS51713">
    <property type="entry name" value="G_ERA"/>
    <property type="match status" value="1"/>
</dbReference>
<dbReference type="PRINTS" id="PR00326">
    <property type="entry name" value="GTP1OBG"/>
</dbReference>
<evidence type="ECO:0000256" key="5">
    <source>
        <dbReference type="ARBA" id="ARBA00023134"/>
    </source>
</evidence>
<comment type="function">
    <text evidence="6">An essential GTPase that binds both GDP and GTP, with rapid nucleotide exchange. Plays a role in 16S rRNA processing and 30S ribosomal subunit biogenesis and possibly also in cell cycle regulation and energy metabolism.</text>
</comment>
<accession>A0A2L1GLV5</accession>
<dbReference type="GO" id="GO:0005886">
    <property type="term" value="C:plasma membrane"/>
    <property type="evidence" value="ECO:0007669"/>
    <property type="project" value="UniProtKB-SubCell"/>
</dbReference>
<feature type="region of interest" description="G3" evidence="7">
    <location>
        <begin position="61"/>
        <end position="64"/>
    </location>
</feature>
<feature type="binding site" evidence="6">
    <location>
        <begin position="133"/>
        <end position="136"/>
    </location>
    <ligand>
        <name>GTP</name>
        <dbReference type="ChEBI" id="CHEBI:37565"/>
    </ligand>
</feature>
<feature type="binding site" evidence="6">
    <location>
        <begin position="61"/>
        <end position="65"/>
    </location>
    <ligand>
        <name>GTP</name>
        <dbReference type="ChEBI" id="CHEBI:37565"/>
    </ligand>
</feature>
<dbReference type="Gene3D" id="3.30.300.20">
    <property type="match status" value="1"/>
</dbReference>
<dbReference type="InterPro" id="IPR003593">
    <property type="entry name" value="AAA+_ATPase"/>
</dbReference>
<feature type="region of interest" description="G1" evidence="7">
    <location>
        <begin position="14"/>
        <end position="21"/>
    </location>
</feature>
<evidence type="ECO:0000256" key="6">
    <source>
        <dbReference type="HAMAP-Rule" id="MF_00367"/>
    </source>
</evidence>
<gene>
    <name evidence="6" type="primary">era</name>
    <name evidence="11" type="ORF">CAY53_03440</name>
</gene>
<dbReference type="Gene3D" id="3.40.50.300">
    <property type="entry name" value="P-loop containing nucleotide triphosphate hydrolases"/>
    <property type="match status" value="1"/>
</dbReference>
<feature type="domain" description="KH type-2" evidence="9">
    <location>
        <begin position="212"/>
        <end position="290"/>
    </location>
</feature>
<dbReference type="InterPro" id="IPR009019">
    <property type="entry name" value="KH_sf_prok-type"/>
</dbReference>
<reference evidence="11 12" key="1">
    <citation type="journal article" date="2018" name="MBio">
        <title>Insights into the evolution of host association through the isolation and characterization of a novel human periodontal pathobiont, Desulfobulbus oralis.</title>
        <authorList>
            <person name="Cross K.L."/>
            <person name="Chirania P."/>
            <person name="Xiong W."/>
            <person name="Beall C.J."/>
            <person name="Elkins J.G."/>
            <person name="Giannone R.J."/>
            <person name="Griffen A.L."/>
            <person name="Guss A.M."/>
            <person name="Hettich R.L."/>
            <person name="Joshi S.S."/>
            <person name="Mokrzan E.M."/>
            <person name="Martin R.K."/>
            <person name="Zhulin I.B."/>
            <person name="Leys E.J."/>
            <person name="Podar M."/>
        </authorList>
    </citation>
    <scope>NUCLEOTIDE SEQUENCE [LARGE SCALE GENOMIC DNA]</scope>
    <source>
        <strain evidence="11 12">ORNL</strain>
    </source>
</reference>
<dbReference type="HAMAP" id="MF_00367">
    <property type="entry name" value="GTPase_Era"/>
    <property type="match status" value="1"/>
</dbReference>
<dbReference type="GO" id="GO:0005829">
    <property type="term" value="C:cytosol"/>
    <property type="evidence" value="ECO:0007669"/>
    <property type="project" value="TreeGrafter"/>
</dbReference>
<dbReference type="PROSITE" id="PS50823">
    <property type="entry name" value="KH_TYPE_2"/>
    <property type="match status" value="1"/>
</dbReference>
<organism evidence="11 12">
    <name type="scientific">Desulfobulbus oralis</name>
    <dbReference type="NCBI Taxonomy" id="1986146"/>
    <lineage>
        <taxon>Bacteria</taxon>
        <taxon>Pseudomonadati</taxon>
        <taxon>Thermodesulfobacteriota</taxon>
        <taxon>Desulfobulbia</taxon>
        <taxon>Desulfobulbales</taxon>
        <taxon>Desulfobulbaceae</taxon>
        <taxon>Desulfobulbus</taxon>
    </lineage>
</organism>
<dbReference type="Pfam" id="PF01926">
    <property type="entry name" value="MMR_HSR1"/>
    <property type="match status" value="1"/>
</dbReference>
<dbReference type="InterPro" id="IPR030388">
    <property type="entry name" value="G_ERA_dom"/>
</dbReference>
<dbReference type="GO" id="GO:0070181">
    <property type="term" value="F:small ribosomal subunit rRNA binding"/>
    <property type="evidence" value="ECO:0007669"/>
    <property type="project" value="UniProtKB-UniRule"/>
</dbReference>
<evidence type="ECO:0000256" key="1">
    <source>
        <dbReference type="ARBA" id="ARBA00007921"/>
    </source>
</evidence>
<dbReference type="PANTHER" id="PTHR42698:SF1">
    <property type="entry name" value="GTPASE ERA, MITOCHONDRIAL"/>
    <property type="match status" value="1"/>
</dbReference>
<keyword evidence="6" id="KW-0963">Cytoplasm</keyword>
<sequence>MAVAFHSGVAALLGPPNAGKSTLLNRLLGQKIAIVTPRPQTTRNRIMGIVHGDDYQIIMLDTPGLHKARAEMNRRMVRVAREAMRDADVTVFLADAAEAAKKADYLQRQLALLTAPEAGAAGLPDCPLLLALNKSDQVPPDALHRLAQQCRAQHDFAGVLTLSAIRGEGLDALVQAIVSHLPEGPPYYPEDMPADLSERFLAAEAVREVIFLRTRDEVPYATAVLIDLFDETVSPNRIVATIIVARDSQKGILIGRGGAMLGEIRRQATRELARMLGRPVRLALWVKVQKNWPEKNGALTRLGLPE</sequence>
<keyword evidence="5 6" id="KW-0342">GTP-binding</keyword>
<dbReference type="NCBIfam" id="NF000908">
    <property type="entry name" value="PRK00089.1"/>
    <property type="match status" value="1"/>
</dbReference>
<evidence type="ECO:0000256" key="4">
    <source>
        <dbReference type="ARBA" id="ARBA00022884"/>
    </source>
</evidence>
<evidence type="ECO:0000313" key="11">
    <source>
        <dbReference type="EMBL" id="AVD70653.1"/>
    </source>
</evidence>
<feature type="region of interest" description="G4" evidence="7">
    <location>
        <begin position="133"/>
        <end position="136"/>
    </location>
</feature>
<dbReference type="Proteomes" id="UP000239867">
    <property type="component" value="Chromosome"/>
</dbReference>
<keyword evidence="6" id="KW-0690">Ribosome biogenesis</keyword>
<dbReference type="InterPro" id="IPR015946">
    <property type="entry name" value="KH_dom-like_a/b"/>
</dbReference>
<feature type="region of interest" description="G5" evidence="7">
    <location>
        <begin position="162"/>
        <end position="164"/>
    </location>
</feature>
<dbReference type="GO" id="GO:0005525">
    <property type="term" value="F:GTP binding"/>
    <property type="evidence" value="ECO:0007669"/>
    <property type="project" value="UniProtKB-UniRule"/>
</dbReference>
<evidence type="ECO:0000313" key="12">
    <source>
        <dbReference type="Proteomes" id="UP000239867"/>
    </source>
</evidence>
<dbReference type="InterPro" id="IPR027417">
    <property type="entry name" value="P-loop_NTPase"/>
</dbReference>
<evidence type="ECO:0000259" key="9">
    <source>
        <dbReference type="PROSITE" id="PS50823"/>
    </source>
</evidence>
<dbReference type="NCBIfam" id="TIGR00436">
    <property type="entry name" value="era"/>
    <property type="match status" value="1"/>
</dbReference>
<keyword evidence="3 6" id="KW-0547">Nucleotide-binding</keyword>
<proteinExistence type="inferred from homology"/>
<dbReference type="InterPro" id="IPR006073">
    <property type="entry name" value="GTP-bd"/>
</dbReference>
<dbReference type="InterPro" id="IPR005662">
    <property type="entry name" value="GTPase_Era-like"/>
</dbReference>
<feature type="binding site" evidence="6">
    <location>
        <begin position="14"/>
        <end position="21"/>
    </location>
    <ligand>
        <name>GTP</name>
        <dbReference type="ChEBI" id="CHEBI:37565"/>
    </ligand>
</feature>
<dbReference type="OrthoDB" id="9805918at2"/>
<dbReference type="Pfam" id="PF07650">
    <property type="entry name" value="KH_2"/>
    <property type="match status" value="1"/>
</dbReference>
<dbReference type="AlphaFoldDB" id="A0A2L1GLV5"/>
<dbReference type="SMART" id="SM00382">
    <property type="entry name" value="AAA"/>
    <property type="match status" value="1"/>
</dbReference>
<keyword evidence="6" id="KW-0699">rRNA-binding</keyword>
<dbReference type="GO" id="GO:0000028">
    <property type="term" value="P:ribosomal small subunit assembly"/>
    <property type="evidence" value="ECO:0007669"/>
    <property type="project" value="TreeGrafter"/>
</dbReference>
<dbReference type="PANTHER" id="PTHR42698">
    <property type="entry name" value="GTPASE ERA"/>
    <property type="match status" value="1"/>
</dbReference>
<keyword evidence="12" id="KW-1185">Reference proteome</keyword>
<dbReference type="InterPro" id="IPR004044">
    <property type="entry name" value="KH_dom_type_2"/>
</dbReference>
<dbReference type="NCBIfam" id="TIGR00231">
    <property type="entry name" value="small_GTP"/>
    <property type="match status" value="1"/>
</dbReference>
<keyword evidence="6" id="KW-1003">Cell membrane</keyword>
<dbReference type="GO" id="GO:0003924">
    <property type="term" value="F:GTPase activity"/>
    <property type="evidence" value="ECO:0007669"/>
    <property type="project" value="UniProtKB-UniRule"/>
</dbReference>
<evidence type="ECO:0000256" key="7">
    <source>
        <dbReference type="PROSITE-ProRule" id="PRU01050"/>
    </source>
</evidence>
<keyword evidence="4 6" id="KW-0694">RNA-binding</keyword>
<evidence type="ECO:0000256" key="2">
    <source>
        <dbReference type="ARBA" id="ARBA00020484"/>
    </source>
</evidence>
<protein>
    <recommendedName>
        <fullName evidence="2 6">GTPase Era</fullName>
    </recommendedName>
</protein>
<evidence type="ECO:0000256" key="8">
    <source>
        <dbReference type="RuleBase" id="RU003761"/>
    </source>
</evidence>
<feature type="domain" description="Era-type G" evidence="10">
    <location>
        <begin position="6"/>
        <end position="183"/>
    </location>
</feature>
<dbReference type="RefSeq" id="WP_104935947.1">
    <property type="nucleotide sequence ID" value="NZ_CP021255.1"/>
</dbReference>
<feature type="region of interest" description="G2" evidence="7">
    <location>
        <begin position="40"/>
        <end position="44"/>
    </location>
</feature>
<dbReference type="KEGG" id="deo:CAY53_03440"/>
<dbReference type="CDD" id="cd22534">
    <property type="entry name" value="KH-II_Era"/>
    <property type="match status" value="1"/>
</dbReference>